<keyword evidence="2" id="KW-1185">Reference proteome</keyword>
<protein>
    <recommendedName>
        <fullName evidence="3">Alpha/beta hydrolase</fullName>
    </recommendedName>
</protein>
<organism evidence="1 2">
    <name type="scientific">Saccharothrix espanaensis (strain ATCC 51144 / DSM 44229 / JCM 9112 / NBRC 15066 / NRRL 15764)</name>
    <dbReference type="NCBI Taxonomy" id="1179773"/>
    <lineage>
        <taxon>Bacteria</taxon>
        <taxon>Bacillati</taxon>
        <taxon>Actinomycetota</taxon>
        <taxon>Actinomycetes</taxon>
        <taxon>Pseudonocardiales</taxon>
        <taxon>Pseudonocardiaceae</taxon>
        <taxon>Saccharothrix</taxon>
    </lineage>
</organism>
<dbReference type="KEGG" id="sesp:BN6_73170"/>
<dbReference type="Gene3D" id="3.40.50.1820">
    <property type="entry name" value="alpha/beta hydrolase"/>
    <property type="match status" value="1"/>
</dbReference>
<name>K0KCP5_SACES</name>
<dbReference type="eggNOG" id="COG2945">
    <property type="taxonomic scope" value="Bacteria"/>
</dbReference>
<dbReference type="STRING" id="1179773.BN6_73170"/>
<accession>K0KCP5</accession>
<evidence type="ECO:0008006" key="3">
    <source>
        <dbReference type="Google" id="ProtNLM"/>
    </source>
</evidence>
<dbReference type="InterPro" id="IPR029058">
    <property type="entry name" value="AB_hydrolase_fold"/>
</dbReference>
<dbReference type="AlphaFoldDB" id="K0KCP5"/>
<evidence type="ECO:0000313" key="1">
    <source>
        <dbReference type="EMBL" id="CCH34549.1"/>
    </source>
</evidence>
<gene>
    <name evidence="1" type="ordered locus">BN6_73170</name>
</gene>
<dbReference type="SUPFAM" id="SSF53474">
    <property type="entry name" value="alpha/beta-Hydrolases"/>
    <property type="match status" value="1"/>
</dbReference>
<sequence>MDGQRLRAARGTAAGRHGVGGRICGVGDGVRITANTVLPARREDVTLVTADGLRLVGELSLPAGGPPRATLVLLHPLPTHGGMMDSHLWRKAAWRLPALADLAVLRFNTRGTVSEAGRSEGSFDNAVGERFDVAAALAFATGRGLPDVWLVGWSFGTDLALMHGCDPRVVGAVLVSPPLRWSTAEHLAPWTGRPVVCLVPEFDDYLPPDEARRRFGADVPTATVVDFPGARHLMVGQSDKVLDAIVAAVRPEVPTPLPRTWSGPCEKRQVTIVAS</sequence>
<dbReference type="HOGENOM" id="CLU_065354_0_0_11"/>
<dbReference type="PATRIC" id="fig|1179773.3.peg.7395"/>
<dbReference type="EMBL" id="HE804045">
    <property type="protein sequence ID" value="CCH34549.1"/>
    <property type="molecule type" value="Genomic_DNA"/>
</dbReference>
<dbReference type="Proteomes" id="UP000006281">
    <property type="component" value="Chromosome"/>
</dbReference>
<reference evidence="1 2" key="1">
    <citation type="journal article" date="2012" name="BMC Genomics">
        <title>Complete genome sequence of Saccharothrix espanaensis DSM 44229T and comparison to the other completely sequenced Pseudonocardiaceae.</title>
        <authorList>
            <person name="Strobel T."/>
            <person name="Al-Dilaimi A."/>
            <person name="Blom J."/>
            <person name="Gessner A."/>
            <person name="Kalinowski J."/>
            <person name="Luzhetska M."/>
            <person name="Puhler A."/>
            <person name="Szczepanowski R."/>
            <person name="Bechthold A."/>
            <person name="Ruckert C."/>
        </authorList>
    </citation>
    <scope>NUCLEOTIDE SEQUENCE [LARGE SCALE GENOMIC DNA]</scope>
    <source>
        <strain evidence="2">ATCC 51144 / DSM 44229 / JCM 9112 / NBRC 15066 / NRRL 15764</strain>
    </source>
</reference>
<evidence type="ECO:0000313" key="2">
    <source>
        <dbReference type="Proteomes" id="UP000006281"/>
    </source>
</evidence>
<proteinExistence type="predicted"/>